<accession>A0A7X2P4P4</accession>
<gene>
    <name evidence="1" type="ORF">FYJ57_12265</name>
</gene>
<dbReference type="Proteomes" id="UP000440513">
    <property type="component" value="Unassembled WGS sequence"/>
</dbReference>
<sequence>MNYLFIQLNNIDIPEERFDILSIGEGIDVEMYLESPAHLLTYKGEEMTDVVEQSSIREDLGKYDFMALIRKPMIAVWMDTEQREWEFENKEEADSYYAVKTLSCTNLVQIFALGLWMVKDCSVYSDLSYWCNTDTTYSSKNRRSIQQLNAFGKAEMTFFNSEEISDAFGYMTPIMQIFAEARNNNAPIDSVYSQGTHVLNIEATLSNNGCSFYRILILLQLARKTGLLCEKISWYCAILESLFAIERNHKKNVSEMTAAFITDTEQEKMEVIHSMRMAYKIRSEFVHGSVSSLVGSNAQAELGKLSSEVDSYVRRALRKAFFDENINYEETTEDKKRVREYLRNNWPC</sequence>
<protein>
    <recommendedName>
        <fullName evidence="3">Apea-like HEPN domain-containing protein</fullName>
    </recommendedName>
</protein>
<evidence type="ECO:0000313" key="2">
    <source>
        <dbReference type="Proteomes" id="UP000440513"/>
    </source>
</evidence>
<organism evidence="1 2">
    <name type="scientific">Oliverpabstia intestinalis</name>
    <dbReference type="NCBI Taxonomy" id="2606633"/>
    <lineage>
        <taxon>Bacteria</taxon>
        <taxon>Bacillati</taxon>
        <taxon>Bacillota</taxon>
        <taxon>Clostridia</taxon>
        <taxon>Lachnospirales</taxon>
        <taxon>Lachnospiraceae</taxon>
        <taxon>Oliverpabstia</taxon>
    </lineage>
</organism>
<keyword evidence="2" id="KW-1185">Reference proteome</keyword>
<name>A0A7X2P4P4_9FIRM</name>
<proteinExistence type="predicted"/>
<dbReference type="AlphaFoldDB" id="A0A7X2P4P4"/>
<reference evidence="1 2" key="1">
    <citation type="submission" date="2019-08" db="EMBL/GenBank/DDBJ databases">
        <title>In-depth cultivation of the pig gut microbiome towards novel bacterial diversity and tailored functional studies.</title>
        <authorList>
            <person name="Wylensek D."/>
            <person name="Hitch T.C.A."/>
            <person name="Clavel T."/>
        </authorList>
    </citation>
    <scope>NUCLEOTIDE SEQUENCE [LARGE SCALE GENOMIC DNA]</scope>
    <source>
        <strain evidence="1 2">BSM-380-WT-5A</strain>
    </source>
</reference>
<dbReference type="RefSeq" id="WP_154432852.1">
    <property type="nucleotide sequence ID" value="NZ_VUMS01000027.1"/>
</dbReference>
<evidence type="ECO:0008006" key="3">
    <source>
        <dbReference type="Google" id="ProtNLM"/>
    </source>
</evidence>
<comment type="caution">
    <text evidence="1">The sequence shown here is derived from an EMBL/GenBank/DDBJ whole genome shotgun (WGS) entry which is preliminary data.</text>
</comment>
<dbReference type="EMBL" id="VUMS01000027">
    <property type="protein sequence ID" value="MST67468.1"/>
    <property type="molecule type" value="Genomic_DNA"/>
</dbReference>
<evidence type="ECO:0000313" key="1">
    <source>
        <dbReference type="EMBL" id="MST67468.1"/>
    </source>
</evidence>